<evidence type="ECO:0000313" key="2">
    <source>
        <dbReference type="EMBL" id="MDQ0290947.1"/>
    </source>
</evidence>
<keyword evidence="1" id="KW-1133">Transmembrane helix</keyword>
<dbReference type="AlphaFoldDB" id="A0AAE3VHV7"/>
<feature type="transmembrane region" description="Helical" evidence="1">
    <location>
        <begin position="232"/>
        <end position="252"/>
    </location>
</feature>
<keyword evidence="3" id="KW-1185">Reference proteome</keyword>
<gene>
    <name evidence="2" type="ORF">J3R75_003054</name>
</gene>
<dbReference type="EMBL" id="JAUSVL010000001">
    <property type="protein sequence ID" value="MDQ0290947.1"/>
    <property type="molecule type" value="Genomic_DNA"/>
</dbReference>
<protein>
    <recommendedName>
        <fullName evidence="4">DUF1189 domain-containing protein</fullName>
    </recommendedName>
</protein>
<evidence type="ECO:0000256" key="1">
    <source>
        <dbReference type="SAM" id="Phobius"/>
    </source>
</evidence>
<name>A0AAE3VHV7_9BACT</name>
<evidence type="ECO:0000313" key="3">
    <source>
        <dbReference type="Proteomes" id="UP001238163"/>
    </source>
</evidence>
<keyword evidence="1" id="KW-0472">Membrane</keyword>
<reference evidence="2" key="1">
    <citation type="submission" date="2023-07" db="EMBL/GenBank/DDBJ databases">
        <title>Genomic Encyclopedia of Type Strains, Phase IV (KMG-IV): sequencing the most valuable type-strain genomes for metagenomic binning, comparative biology and taxonomic classification.</title>
        <authorList>
            <person name="Goeker M."/>
        </authorList>
    </citation>
    <scope>NUCLEOTIDE SEQUENCE</scope>
    <source>
        <strain evidence="2">DSM 24202</strain>
    </source>
</reference>
<sequence>MKIADDQWLAERVPYRRVLLALFLRPYIAFLSVREQRRWGKALLVLLLLASLGGVVRMLFKLPDTVALVGDISGKVASVLGDLWLDDGRLRWSADVELPLVITADGWRVDILAPGAEPPALALRAGREERGLILRSERIDMWVREGKSVQIVPLLPPEKLSALGERLGAGEGKRLAPGELVEYARTMTFLMSPFIALFYALVLIKPVFICVLIFVVTSLLFHPEWRSSPGGLLAVGLNCCIPPLTTGIVYSFLDLPGWDFQSIFMLIFLIYLIFVFWDTRSYLRETDKPEKNDF</sequence>
<dbReference type="Proteomes" id="UP001238163">
    <property type="component" value="Unassembled WGS sequence"/>
</dbReference>
<organism evidence="2 3">
    <name type="scientific">Oligosphaera ethanolica</name>
    <dbReference type="NCBI Taxonomy" id="760260"/>
    <lineage>
        <taxon>Bacteria</taxon>
        <taxon>Pseudomonadati</taxon>
        <taxon>Lentisphaerota</taxon>
        <taxon>Oligosphaeria</taxon>
        <taxon>Oligosphaerales</taxon>
        <taxon>Oligosphaeraceae</taxon>
        <taxon>Oligosphaera</taxon>
    </lineage>
</organism>
<feature type="transmembrane region" description="Helical" evidence="1">
    <location>
        <begin position="194"/>
        <end position="220"/>
    </location>
</feature>
<accession>A0AAE3VHV7</accession>
<dbReference type="RefSeq" id="WP_307263042.1">
    <property type="nucleotide sequence ID" value="NZ_JAUSVL010000001.1"/>
</dbReference>
<comment type="caution">
    <text evidence="2">The sequence shown here is derived from an EMBL/GenBank/DDBJ whole genome shotgun (WGS) entry which is preliminary data.</text>
</comment>
<evidence type="ECO:0008006" key="4">
    <source>
        <dbReference type="Google" id="ProtNLM"/>
    </source>
</evidence>
<feature type="transmembrane region" description="Helical" evidence="1">
    <location>
        <begin position="15"/>
        <end position="33"/>
    </location>
</feature>
<feature type="transmembrane region" description="Helical" evidence="1">
    <location>
        <begin position="42"/>
        <end position="60"/>
    </location>
</feature>
<proteinExistence type="predicted"/>
<feature type="transmembrane region" description="Helical" evidence="1">
    <location>
        <begin position="258"/>
        <end position="277"/>
    </location>
</feature>
<keyword evidence="1" id="KW-0812">Transmembrane</keyword>